<organism evidence="2 3">
    <name type="scientific">Saccharomonospora amisosensis</name>
    <dbReference type="NCBI Taxonomy" id="1128677"/>
    <lineage>
        <taxon>Bacteria</taxon>
        <taxon>Bacillati</taxon>
        <taxon>Actinomycetota</taxon>
        <taxon>Actinomycetes</taxon>
        <taxon>Pseudonocardiales</taxon>
        <taxon>Pseudonocardiaceae</taxon>
        <taxon>Saccharomonospora</taxon>
    </lineage>
</organism>
<name>A0A7X5UPT7_9PSEU</name>
<evidence type="ECO:0000313" key="3">
    <source>
        <dbReference type="Proteomes" id="UP000545493"/>
    </source>
</evidence>
<feature type="coiled-coil region" evidence="1">
    <location>
        <begin position="163"/>
        <end position="190"/>
    </location>
</feature>
<dbReference type="EMBL" id="JAAOYM010000001">
    <property type="protein sequence ID" value="NIJ12018.1"/>
    <property type="molecule type" value="Genomic_DNA"/>
</dbReference>
<dbReference type="AlphaFoldDB" id="A0A7X5UPT7"/>
<dbReference type="Gene3D" id="1.10.490.110">
    <property type="entry name" value="Uncharacterized conserved protein DUF2267"/>
    <property type="match status" value="1"/>
</dbReference>
<dbReference type="Proteomes" id="UP000545493">
    <property type="component" value="Unassembled WGS sequence"/>
</dbReference>
<comment type="caution">
    <text evidence="2">The sequence shown here is derived from an EMBL/GenBank/DDBJ whole genome shotgun (WGS) entry which is preliminary data.</text>
</comment>
<accession>A0A7X5UPT7</accession>
<keyword evidence="3" id="KW-1185">Reference proteome</keyword>
<protein>
    <submittedName>
        <fullName evidence="2">Uncharacterized protein (DUF2267 family)</fullName>
    </submittedName>
</protein>
<reference evidence="2 3" key="1">
    <citation type="submission" date="2020-03" db="EMBL/GenBank/DDBJ databases">
        <title>Sequencing the genomes of 1000 actinobacteria strains.</title>
        <authorList>
            <person name="Klenk H.-P."/>
        </authorList>
    </citation>
    <scope>NUCLEOTIDE SEQUENCE [LARGE SCALE GENOMIC DNA]</scope>
    <source>
        <strain evidence="2 3">DSM 45685</strain>
    </source>
</reference>
<proteinExistence type="predicted"/>
<sequence>MPNHQDPLARAQNSAHEWLATISDALGTQDRRYTYRALRAWLHALRDRLTVEAAAHFAAQLPELLRGTYYDGWVPSRVPVRFSTEECIERFSTQATVRRTDVRNTITGVSTGMSELLSPGTLEHALQQLPHDLRELFSPQVTAARAGAAERAAQAHYDEHAEHAEMQDQLRDLRQQIDNLTDVVSSLSRQA</sequence>
<evidence type="ECO:0000313" key="2">
    <source>
        <dbReference type="EMBL" id="NIJ12018.1"/>
    </source>
</evidence>
<dbReference type="Pfam" id="PF10025">
    <property type="entry name" value="DUF2267"/>
    <property type="match status" value="1"/>
</dbReference>
<dbReference type="RefSeq" id="WP_167170153.1">
    <property type="nucleotide sequence ID" value="NZ_JAAOYM010000001.1"/>
</dbReference>
<dbReference type="InterPro" id="IPR018727">
    <property type="entry name" value="DUF2267"/>
</dbReference>
<keyword evidence="1" id="KW-0175">Coiled coil</keyword>
<evidence type="ECO:0000256" key="1">
    <source>
        <dbReference type="SAM" id="Coils"/>
    </source>
</evidence>
<gene>
    <name evidence="2" type="ORF">FHU38_002362</name>
</gene>
<dbReference type="InterPro" id="IPR038282">
    <property type="entry name" value="DUF2267_sf"/>
</dbReference>